<gene>
    <name evidence="10" type="ORF">HNQ09_002978</name>
</gene>
<dbReference type="GO" id="GO:0003677">
    <property type="term" value="F:DNA binding"/>
    <property type="evidence" value="ECO:0007669"/>
    <property type="project" value="UniProtKB-KW"/>
</dbReference>
<dbReference type="GO" id="GO:0005524">
    <property type="term" value="F:ATP binding"/>
    <property type="evidence" value="ECO:0007669"/>
    <property type="project" value="UniProtKB-KW"/>
</dbReference>
<evidence type="ECO:0000259" key="9">
    <source>
        <dbReference type="PROSITE" id="PS51194"/>
    </source>
</evidence>
<dbReference type="Pfam" id="PF00270">
    <property type="entry name" value="DEAD"/>
    <property type="match status" value="1"/>
</dbReference>
<feature type="domain" description="Helicase ATP-binding" evidence="8">
    <location>
        <begin position="351"/>
        <end position="527"/>
    </location>
</feature>
<keyword evidence="10" id="KW-0347">Helicase</keyword>
<proteinExistence type="inferred from homology"/>
<dbReference type="GO" id="GO:0006281">
    <property type="term" value="P:DNA repair"/>
    <property type="evidence" value="ECO:0007669"/>
    <property type="project" value="TreeGrafter"/>
</dbReference>
<dbReference type="RefSeq" id="WP_343057841.1">
    <property type="nucleotide sequence ID" value="NZ_JACHFN010000013.1"/>
</dbReference>
<comment type="catalytic activity">
    <reaction evidence="6">
        <text>Couples ATP hydrolysis with the unwinding of duplex DNA by translocating in the 3'-5' direction.</text>
        <dbReference type="EC" id="5.6.2.4"/>
    </reaction>
</comment>
<accession>A0A7W8LR49</accession>
<dbReference type="InterPro" id="IPR011545">
    <property type="entry name" value="DEAD/DEAH_box_helicase_dom"/>
</dbReference>
<feature type="domain" description="Helicase C-terminal" evidence="9">
    <location>
        <begin position="558"/>
        <end position="774"/>
    </location>
</feature>
<keyword evidence="2" id="KW-0547">Nucleotide-binding</keyword>
<dbReference type="SMART" id="SM00487">
    <property type="entry name" value="DEXDc"/>
    <property type="match status" value="1"/>
</dbReference>
<reference evidence="10 11" key="1">
    <citation type="submission" date="2020-08" db="EMBL/GenBank/DDBJ databases">
        <title>Genomic Encyclopedia of Type Strains, Phase IV (KMG-IV): sequencing the most valuable type-strain genomes for metagenomic binning, comparative biology and taxonomic classification.</title>
        <authorList>
            <person name="Goeker M."/>
        </authorList>
    </citation>
    <scope>NUCLEOTIDE SEQUENCE [LARGE SCALE GENOMIC DNA]</scope>
    <source>
        <strain evidence="10 11">DSM 101791</strain>
    </source>
</reference>
<dbReference type="SUPFAM" id="SSF52540">
    <property type="entry name" value="P-loop containing nucleoside triphosphate hydrolases"/>
    <property type="match status" value="1"/>
</dbReference>
<dbReference type="InterPro" id="IPR014001">
    <property type="entry name" value="Helicase_ATP-bd"/>
</dbReference>
<keyword evidence="11" id="KW-1185">Reference proteome</keyword>
<comment type="caution">
    <text evidence="10">The sequence shown here is derived from an EMBL/GenBank/DDBJ whole genome shotgun (WGS) entry which is preliminary data.</text>
</comment>
<evidence type="ECO:0000256" key="2">
    <source>
        <dbReference type="ARBA" id="ARBA00022741"/>
    </source>
</evidence>
<keyword evidence="5" id="KW-0413">Isomerase</keyword>
<evidence type="ECO:0000256" key="7">
    <source>
        <dbReference type="ARBA" id="ARBA00034808"/>
    </source>
</evidence>
<keyword evidence="3" id="KW-0067">ATP-binding</keyword>
<dbReference type="GO" id="GO:0005694">
    <property type="term" value="C:chromosome"/>
    <property type="evidence" value="ECO:0007669"/>
    <property type="project" value="TreeGrafter"/>
</dbReference>
<dbReference type="PROSITE" id="PS51192">
    <property type="entry name" value="HELICASE_ATP_BIND_1"/>
    <property type="match status" value="1"/>
</dbReference>
<dbReference type="InterPro" id="IPR001650">
    <property type="entry name" value="Helicase_C-like"/>
</dbReference>
<dbReference type="GO" id="GO:0009378">
    <property type="term" value="F:four-way junction helicase activity"/>
    <property type="evidence" value="ECO:0007669"/>
    <property type="project" value="TreeGrafter"/>
</dbReference>
<dbReference type="CDD" id="cd17920">
    <property type="entry name" value="DEXHc_RecQ"/>
    <property type="match status" value="1"/>
</dbReference>
<name>A0A7W8LR49_9DEIO</name>
<dbReference type="SMART" id="SM00490">
    <property type="entry name" value="HELICc"/>
    <property type="match status" value="1"/>
</dbReference>
<evidence type="ECO:0000256" key="6">
    <source>
        <dbReference type="ARBA" id="ARBA00034617"/>
    </source>
</evidence>
<dbReference type="AlphaFoldDB" id="A0A7W8LR49"/>
<evidence type="ECO:0000313" key="10">
    <source>
        <dbReference type="EMBL" id="MBB5235521.1"/>
    </source>
</evidence>
<evidence type="ECO:0000256" key="3">
    <source>
        <dbReference type="ARBA" id="ARBA00022840"/>
    </source>
</evidence>
<protein>
    <recommendedName>
        <fullName evidence="7">DNA 3'-5' helicase</fullName>
        <ecNumber evidence="7">5.6.2.4</ecNumber>
    </recommendedName>
</protein>
<evidence type="ECO:0000256" key="1">
    <source>
        <dbReference type="ARBA" id="ARBA00005446"/>
    </source>
</evidence>
<dbReference type="PROSITE" id="PS51194">
    <property type="entry name" value="HELICASE_CTER"/>
    <property type="match status" value="1"/>
</dbReference>
<dbReference type="GO" id="GO:0006310">
    <property type="term" value="P:DNA recombination"/>
    <property type="evidence" value="ECO:0007669"/>
    <property type="project" value="TreeGrafter"/>
</dbReference>
<keyword evidence="4" id="KW-0238">DNA-binding</keyword>
<dbReference type="GO" id="GO:0016787">
    <property type="term" value="F:hydrolase activity"/>
    <property type="evidence" value="ECO:0007669"/>
    <property type="project" value="UniProtKB-KW"/>
</dbReference>
<evidence type="ECO:0000259" key="8">
    <source>
        <dbReference type="PROSITE" id="PS51192"/>
    </source>
</evidence>
<evidence type="ECO:0000256" key="5">
    <source>
        <dbReference type="ARBA" id="ARBA00023235"/>
    </source>
</evidence>
<dbReference type="Pfam" id="PF00271">
    <property type="entry name" value="Helicase_C"/>
    <property type="match status" value="1"/>
</dbReference>
<keyword evidence="10" id="KW-0378">Hydrolase</keyword>
<dbReference type="PANTHER" id="PTHR13710:SF105">
    <property type="entry name" value="ATP-DEPENDENT DNA HELICASE Q1"/>
    <property type="match status" value="1"/>
</dbReference>
<dbReference type="GO" id="GO:0043138">
    <property type="term" value="F:3'-5' DNA helicase activity"/>
    <property type="evidence" value="ECO:0007669"/>
    <property type="project" value="UniProtKB-EC"/>
</dbReference>
<dbReference type="GO" id="GO:0005737">
    <property type="term" value="C:cytoplasm"/>
    <property type="evidence" value="ECO:0007669"/>
    <property type="project" value="TreeGrafter"/>
</dbReference>
<organism evidence="10 11">
    <name type="scientific">Deinococcus budaensis</name>
    <dbReference type="NCBI Taxonomy" id="1665626"/>
    <lineage>
        <taxon>Bacteria</taxon>
        <taxon>Thermotogati</taxon>
        <taxon>Deinococcota</taxon>
        <taxon>Deinococci</taxon>
        <taxon>Deinococcales</taxon>
        <taxon>Deinococcaceae</taxon>
        <taxon>Deinococcus</taxon>
    </lineage>
</organism>
<dbReference type="InterPro" id="IPR027417">
    <property type="entry name" value="P-loop_NTPase"/>
</dbReference>
<evidence type="ECO:0000256" key="4">
    <source>
        <dbReference type="ARBA" id="ARBA00023125"/>
    </source>
</evidence>
<dbReference type="Gene3D" id="3.40.50.300">
    <property type="entry name" value="P-loop containing nucleotide triphosphate hydrolases"/>
    <property type="match status" value="2"/>
</dbReference>
<evidence type="ECO:0000313" key="11">
    <source>
        <dbReference type="Proteomes" id="UP000525389"/>
    </source>
</evidence>
<dbReference type="EC" id="5.6.2.4" evidence="7"/>
<sequence>MRSERDVALFAYKVGWEPKGWLPGRPWVGVSTHLRHALGTLATLEGLETRRECSGDFHLDALPPDLGERLAFWPEADLTAYGDLHPMSPNAALTLQRVALAFLERVLVTPAELSPVPGDPLCWTLGGRALTFTPGDLLAPGLPRGVQGQVKAAGAARRPRAGAGERWLTLAPLQLRLWGMAWLMRLQDVIRAGEGRWRIRLRSDDPLPVLALWDTLELLEATRRLYGLDWRVPQVELDAPDTPALRAALRAYLGNPDGPPARTSLVPLTRADVSRADVVVALGPLAEVPDDEEDVLWSAEEIYGAALALQRGLERPFREYQVAVPERDVLDFMFARFFAHPRLRDEQAAAVQRVLEGEALLVLLPTGYGKSVVYQLVGLMQPGVALIVSPLTALIKDQIAHLRRDGLIGAGFVVGRGAQATREYAHFENGRYRLFYCAPERFETREFKQTVARLIERHRISLVAVDEAHCVSEWGHDFRPAYMHVRSMRRRLRADTEQPIPLLALTATASPVVRADLQRALGIPEGNVVQSRSSDRPELSFSVHTADGRLGRRARLAVLDQVFSKVAPRLFGEGALLRRREDGTFENGTIVFTPYADRRDAELYGSGTSVVRSHLLGSVLASEAVGMYAGSAPGQCPHCGGHDFYRDYGIHRCNTCGGTFRKEQIGRDDAWDDELVRTQDDFLADRLPVLVSTKGFGMGIDKRNIRLVTHYVMSGSLEAYYQEAGRAGRSGEHAHVALVTVPPDEACARDHLQNLTTLQPEAGLPFPCLERKANGFLKLKCPYGLTELCDVAQQGLFIHENFPSARTDHAALLQVYATLKGAAQFTAPPGLDDRTTLRALARLATLGIVSTYVKQGRTYSINTNREWNAPDALRQLDRELRGYDQLTGAPPSTLRALEDLRTRTALTRDGYADQAGRLLINTLYSTVRSMRLYGLVNLYRFSSLPEGKCRRVHLRRSFEVTPLQEDYRCGFCDTCQPDLQFRRTSAHTPVVLTREQELGQAFEALLEAFDPEAVAPFLAACAEARVTSSFQVRSDYLLEQRPNDLGLLFLNAALHSAEGDQDGADQVAARAVQVMRRAGHTAERIFPYLAGLAAWRPGLIKQLCGALGGPFDDADGRETALRLLSLHDAQAAARLERSWALQHLTQRASGLLPDAFTHTVPEFSHDHLLP</sequence>
<dbReference type="Proteomes" id="UP000525389">
    <property type="component" value="Unassembled WGS sequence"/>
</dbReference>
<comment type="similarity">
    <text evidence="1">Belongs to the helicase family. RecQ subfamily.</text>
</comment>
<dbReference type="EMBL" id="JACHFN010000013">
    <property type="protein sequence ID" value="MBB5235521.1"/>
    <property type="molecule type" value="Genomic_DNA"/>
</dbReference>
<dbReference type="PANTHER" id="PTHR13710">
    <property type="entry name" value="DNA HELICASE RECQ FAMILY MEMBER"/>
    <property type="match status" value="1"/>
</dbReference>